<comment type="caution">
    <text evidence="2">The sequence shown here is derived from an EMBL/GenBank/DDBJ whole genome shotgun (WGS) entry which is preliminary data.</text>
</comment>
<keyword evidence="1" id="KW-1133">Transmembrane helix</keyword>
<feature type="transmembrane region" description="Helical" evidence="1">
    <location>
        <begin position="21"/>
        <end position="43"/>
    </location>
</feature>
<gene>
    <name evidence="2" type="ORF">CI088_09715</name>
</gene>
<evidence type="ECO:0000256" key="1">
    <source>
        <dbReference type="SAM" id="Phobius"/>
    </source>
</evidence>
<protein>
    <submittedName>
        <fullName evidence="2">Uncharacterized protein</fullName>
    </submittedName>
</protein>
<feature type="transmembrane region" description="Helical" evidence="1">
    <location>
        <begin position="49"/>
        <end position="72"/>
    </location>
</feature>
<organism evidence="2 3">
    <name type="scientific">Enterococcus plantarum</name>
    <dbReference type="NCBI Taxonomy" id="1077675"/>
    <lineage>
        <taxon>Bacteria</taxon>
        <taxon>Bacillati</taxon>
        <taxon>Bacillota</taxon>
        <taxon>Bacilli</taxon>
        <taxon>Lactobacillales</taxon>
        <taxon>Enterococcaceae</taxon>
        <taxon>Enterococcus</taxon>
    </lineage>
</organism>
<accession>A0A2W3Z965</accession>
<proteinExistence type="predicted"/>
<dbReference type="EMBL" id="PIEU01000074">
    <property type="protein sequence ID" value="PZL72987.1"/>
    <property type="molecule type" value="Genomic_DNA"/>
</dbReference>
<reference evidence="2 3" key="1">
    <citation type="submission" date="2017-11" db="EMBL/GenBank/DDBJ databases">
        <title>Draft genome sequence of Enterococcus plantarum TRW2 strain isolated from lettuce.</title>
        <authorList>
            <person name="Kim E.B."/>
            <person name="Marco M.L."/>
            <person name="Williams T.R."/>
            <person name="You I.H."/>
        </authorList>
    </citation>
    <scope>NUCLEOTIDE SEQUENCE [LARGE SCALE GENOMIC DNA]</scope>
    <source>
        <strain evidence="2 3">TRW2</strain>
    </source>
</reference>
<name>A0A2W3Z965_9ENTE</name>
<sequence>MKKARDNRTELVVIKKNFITIFVPLLLLLPMLFTFPFLTIAAIQIAPFFAIIPILICLMLIVLGVQTLNMLIRFGNKKLVVYEEGLEFCMWNVKFLKWKEVLDIKLSKTLNQEFLVLNLQNDKKIEINIMDSQLNKSNDEIYSIILESWYQAMVE</sequence>
<evidence type="ECO:0000313" key="2">
    <source>
        <dbReference type="EMBL" id="PZL72987.1"/>
    </source>
</evidence>
<keyword evidence="1" id="KW-0812">Transmembrane</keyword>
<dbReference type="AlphaFoldDB" id="A0A2W3Z965"/>
<dbReference type="RefSeq" id="WP_111248036.1">
    <property type="nucleotide sequence ID" value="NZ_PIEU01000074.1"/>
</dbReference>
<keyword evidence="3" id="KW-1185">Reference proteome</keyword>
<dbReference type="Proteomes" id="UP000249828">
    <property type="component" value="Unassembled WGS sequence"/>
</dbReference>
<keyword evidence="1" id="KW-0472">Membrane</keyword>
<evidence type="ECO:0000313" key="3">
    <source>
        <dbReference type="Proteomes" id="UP000249828"/>
    </source>
</evidence>